<dbReference type="RefSeq" id="WP_146394584.1">
    <property type="nucleotide sequence ID" value="NZ_SJPJ01000001.1"/>
</dbReference>
<reference evidence="2 3" key="1">
    <citation type="submission" date="2019-02" db="EMBL/GenBank/DDBJ databases">
        <title>Deep-cultivation of Planctomycetes and their phenomic and genomic characterization uncovers novel biology.</title>
        <authorList>
            <person name="Wiegand S."/>
            <person name="Jogler M."/>
            <person name="Boedeker C."/>
            <person name="Pinto D."/>
            <person name="Vollmers J."/>
            <person name="Rivas-Marin E."/>
            <person name="Kohn T."/>
            <person name="Peeters S.H."/>
            <person name="Heuer A."/>
            <person name="Rast P."/>
            <person name="Oberbeckmann S."/>
            <person name="Bunk B."/>
            <person name="Jeske O."/>
            <person name="Meyerdierks A."/>
            <person name="Storesund J.E."/>
            <person name="Kallscheuer N."/>
            <person name="Luecker S."/>
            <person name="Lage O.M."/>
            <person name="Pohl T."/>
            <person name="Merkel B.J."/>
            <person name="Hornburger P."/>
            <person name="Mueller R.-W."/>
            <person name="Bruemmer F."/>
            <person name="Labrenz M."/>
            <person name="Spormann A.M."/>
            <person name="Op Den Camp H."/>
            <person name="Overmann J."/>
            <person name="Amann R."/>
            <person name="Jetten M.S.M."/>
            <person name="Mascher T."/>
            <person name="Medema M.H."/>
            <person name="Devos D.P."/>
            <person name="Kaster A.-K."/>
            <person name="Ovreas L."/>
            <person name="Rohde M."/>
            <person name="Galperin M.Y."/>
            <person name="Jogler C."/>
        </authorList>
    </citation>
    <scope>NUCLEOTIDE SEQUENCE [LARGE SCALE GENOMIC DNA]</scope>
    <source>
        <strain evidence="2 3">CA13</strain>
    </source>
</reference>
<keyword evidence="2" id="KW-0436">Ligase</keyword>
<dbReference type="Proteomes" id="UP000315010">
    <property type="component" value="Unassembled WGS sequence"/>
</dbReference>
<gene>
    <name evidence="2" type="primary">lplA</name>
    <name evidence="2" type="ORF">CA13_07460</name>
</gene>
<dbReference type="OrthoDB" id="9788148at2"/>
<evidence type="ECO:0000313" key="3">
    <source>
        <dbReference type="Proteomes" id="UP000315010"/>
    </source>
</evidence>
<organism evidence="2 3">
    <name type="scientific">Novipirellula herctigrandis</name>
    <dbReference type="NCBI Taxonomy" id="2527986"/>
    <lineage>
        <taxon>Bacteria</taxon>
        <taxon>Pseudomonadati</taxon>
        <taxon>Planctomycetota</taxon>
        <taxon>Planctomycetia</taxon>
        <taxon>Pirellulales</taxon>
        <taxon>Pirellulaceae</taxon>
        <taxon>Novipirellula</taxon>
    </lineage>
</organism>
<dbReference type="PANTHER" id="PTHR43679">
    <property type="entry name" value="OCTANOYLTRANSFERASE LIPM-RELATED"/>
    <property type="match status" value="1"/>
</dbReference>
<sequence>MQILKHALSDPADQLALDESLLLMADEASKQEDSSAKRSNEVIRVWQFRDPVVVVGRSSRVAEEVDVAYCQAESIPVFRRCTGGASIVAGPGCLMYSVVLDVDMRPTIGRIDLAHEFVMQRVLQAVRQQLPDVAFQGTCDLTFQNKKFSGNSMRMVRHHVLYHGTILYAADLDRIARCLRTAPRQPDYRQGREHSQFITNIPVNPEVLEQSLYEVFGASEVSCDNLPVDNIAHLRETRYSNHGWNFLR</sequence>
<dbReference type="PROSITE" id="PS51733">
    <property type="entry name" value="BPL_LPL_CATALYTIC"/>
    <property type="match status" value="1"/>
</dbReference>
<dbReference type="SUPFAM" id="SSF55681">
    <property type="entry name" value="Class II aaRS and biotin synthetases"/>
    <property type="match status" value="1"/>
</dbReference>
<dbReference type="Pfam" id="PF21948">
    <property type="entry name" value="LplA-B_cat"/>
    <property type="match status" value="1"/>
</dbReference>
<keyword evidence="3" id="KW-1185">Reference proteome</keyword>
<evidence type="ECO:0000313" key="2">
    <source>
        <dbReference type="EMBL" id="TWT79347.1"/>
    </source>
</evidence>
<name>A0A5C5YXR2_9BACT</name>
<dbReference type="GO" id="GO:0016979">
    <property type="term" value="F:lipoate-protein ligase activity"/>
    <property type="evidence" value="ECO:0007669"/>
    <property type="project" value="UniProtKB-EC"/>
</dbReference>
<dbReference type="InterPro" id="IPR050664">
    <property type="entry name" value="Octanoyltrans_LipM/LipL"/>
</dbReference>
<dbReference type="InterPro" id="IPR045864">
    <property type="entry name" value="aa-tRNA-synth_II/BPL/LPL"/>
</dbReference>
<dbReference type="Gene3D" id="3.30.930.10">
    <property type="entry name" value="Bira Bifunctional Protein, Domain 2"/>
    <property type="match status" value="1"/>
</dbReference>
<accession>A0A5C5YXR2</accession>
<comment type="caution">
    <text evidence="2">The sequence shown here is derived from an EMBL/GenBank/DDBJ whole genome shotgun (WGS) entry which is preliminary data.</text>
</comment>
<dbReference type="InterPro" id="IPR004143">
    <property type="entry name" value="BPL_LPL_catalytic"/>
</dbReference>
<dbReference type="AlphaFoldDB" id="A0A5C5YXR2"/>
<feature type="domain" description="BPL/LPL catalytic" evidence="1">
    <location>
        <begin position="37"/>
        <end position="224"/>
    </location>
</feature>
<dbReference type="EC" id="6.3.1.20" evidence="2"/>
<proteinExistence type="predicted"/>
<protein>
    <submittedName>
        <fullName evidence="2">Putative lipoate-protein ligase A</fullName>
        <ecNumber evidence="2">6.3.1.20</ecNumber>
    </submittedName>
</protein>
<evidence type="ECO:0000259" key="1">
    <source>
        <dbReference type="PROSITE" id="PS51733"/>
    </source>
</evidence>
<dbReference type="EMBL" id="SJPJ01000001">
    <property type="protein sequence ID" value="TWT79347.1"/>
    <property type="molecule type" value="Genomic_DNA"/>
</dbReference>
<dbReference type="CDD" id="cd16443">
    <property type="entry name" value="LplA"/>
    <property type="match status" value="1"/>
</dbReference>
<dbReference type="PANTHER" id="PTHR43679:SF2">
    <property type="entry name" value="OCTANOYL-[GCVH]:PROTEIN N-OCTANOYLTRANSFERASE"/>
    <property type="match status" value="1"/>
</dbReference>